<evidence type="ECO:0000313" key="2">
    <source>
        <dbReference type="Proteomes" id="UP000033121"/>
    </source>
</evidence>
<sequence length="191" mass="21284">MLYFKHYAGALLLLVMVTGLISCRQEEPPLQKVLEVRNLSDLATTEYHITKIVKASDDKTWYKLGDRKILMSVEAVLKAGIDLSKLQPEDVIIDGKNITLNLPAPKLISLNLPPSGIKVEYQEIGALRDPFDNAARDALLAQAEKQIRRDIAATGIFTETENNTRTLITGFLQHAGYNNITIRFSPQTPLP</sequence>
<dbReference type="PROSITE" id="PS51257">
    <property type="entry name" value="PROKAR_LIPOPROTEIN"/>
    <property type="match status" value="1"/>
</dbReference>
<dbReference type="EMBL" id="BBWV01000001">
    <property type="protein sequence ID" value="GAO41080.1"/>
    <property type="molecule type" value="Genomic_DNA"/>
</dbReference>
<dbReference type="RefSeq" id="WP_046367008.1">
    <property type="nucleotide sequence ID" value="NZ_BBWV01000001.1"/>
</dbReference>
<dbReference type="AlphaFoldDB" id="A0A0E9MVC1"/>
<comment type="caution">
    <text evidence="1">The sequence shown here is derived from an EMBL/GenBank/DDBJ whole genome shotgun (WGS) entry which is preliminary data.</text>
</comment>
<reference evidence="1 2" key="1">
    <citation type="submission" date="2015-04" db="EMBL/GenBank/DDBJ databases">
        <title>Whole genome shotgun sequence of Flavihumibacter petaseus NBRC 106054.</title>
        <authorList>
            <person name="Miyazawa S."/>
            <person name="Hosoyama A."/>
            <person name="Hashimoto M."/>
            <person name="Noguchi M."/>
            <person name="Tsuchikane K."/>
            <person name="Ohji S."/>
            <person name="Yamazoe A."/>
            <person name="Ichikawa N."/>
            <person name="Kimura A."/>
            <person name="Fujita N."/>
        </authorList>
    </citation>
    <scope>NUCLEOTIDE SEQUENCE [LARGE SCALE GENOMIC DNA]</scope>
    <source>
        <strain evidence="1 2">NBRC 106054</strain>
    </source>
</reference>
<proteinExistence type="predicted"/>
<dbReference type="InterPro" id="IPR025324">
    <property type="entry name" value="DUF4230"/>
</dbReference>
<evidence type="ECO:0000313" key="1">
    <source>
        <dbReference type="EMBL" id="GAO41080.1"/>
    </source>
</evidence>
<dbReference type="OrthoDB" id="1391570at2"/>
<dbReference type="STRING" id="1220578.FPE01S_01_00920"/>
<keyword evidence="2" id="KW-1185">Reference proteome</keyword>
<name>A0A0E9MVC1_9BACT</name>
<dbReference type="Proteomes" id="UP000033121">
    <property type="component" value="Unassembled WGS sequence"/>
</dbReference>
<accession>A0A0E9MVC1</accession>
<gene>
    <name evidence="1" type="ORF">FPE01S_01_00920</name>
</gene>
<evidence type="ECO:0008006" key="3">
    <source>
        <dbReference type="Google" id="ProtNLM"/>
    </source>
</evidence>
<dbReference type="Pfam" id="PF14014">
    <property type="entry name" value="DUF4230"/>
    <property type="match status" value="1"/>
</dbReference>
<protein>
    <recommendedName>
        <fullName evidence="3">DUF4230 domain-containing protein</fullName>
    </recommendedName>
</protein>
<organism evidence="1 2">
    <name type="scientific">Flavihumibacter petaseus NBRC 106054</name>
    <dbReference type="NCBI Taxonomy" id="1220578"/>
    <lineage>
        <taxon>Bacteria</taxon>
        <taxon>Pseudomonadati</taxon>
        <taxon>Bacteroidota</taxon>
        <taxon>Chitinophagia</taxon>
        <taxon>Chitinophagales</taxon>
        <taxon>Chitinophagaceae</taxon>
        <taxon>Flavihumibacter</taxon>
    </lineage>
</organism>